<feature type="transmembrane region" description="Helical" evidence="1">
    <location>
        <begin position="61"/>
        <end position="80"/>
    </location>
</feature>
<comment type="caution">
    <text evidence="2">The sequence shown here is derived from an EMBL/GenBank/DDBJ whole genome shotgun (WGS) entry which is preliminary data.</text>
</comment>
<dbReference type="Proteomes" id="UP001181693">
    <property type="component" value="Unassembled WGS sequence"/>
</dbReference>
<dbReference type="EMBL" id="DYDO01000013">
    <property type="protein sequence ID" value="DBA13990.1"/>
    <property type="molecule type" value="Genomic_DNA"/>
</dbReference>
<evidence type="ECO:0000256" key="1">
    <source>
        <dbReference type="SAM" id="Phobius"/>
    </source>
</evidence>
<protein>
    <submittedName>
        <fullName evidence="2">Uncharacterized protein</fullName>
    </submittedName>
</protein>
<keyword evidence="1" id="KW-1133">Transmembrane helix</keyword>
<name>A0AAV2ZGW1_PYXAD</name>
<keyword evidence="1" id="KW-0472">Membrane</keyword>
<dbReference type="AlphaFoldDB" id="A0AAV2ZGW1"/>
<sequence>MSQSGRTDRPHANSAYNHQTYHTQKYVCTVTPLPTPQAMELSKMQTLPPLRQKKEKKKKEIYIIYTYIFILLNAVFLFWWNELSL</sequence>
<organism evidence="2 3">
    <name type="scientific">Pyxicephalus adspersus</name>
    <name type="common">African bullfrog</name>
    <dbReference type="NCBI Taxonomy" id="30357"/>
    <lineage>
        <taxon>Eukaryota</taxon>
        <taxon>Metazoa</taxon>
        <taxon>Chordata</taxon>
        <taxon>Craniata</taxon>
        <taxon>Vertebrata</taxon>
        <taxon>Euteleostomi</taxon>
        <taxon>Amphibia</taxon>
        <taxon>Batrachia</taxon>
        <taxon>Anura</taxon>
        <taxon>Neobatrachia</taxon>
        <taxon>Ranoidea</taxon>
        <taxon>Pyxicephalidae</taxon>
        <taxon>Pyxicephalinae</taxon>
        <taxon>Pyxicephalus</taxon>
    </lineage>
</organism>
<keyword evidence="3" id="KW-1185">Reference proteome</keyword>
<gene>
    <name evidence="2" type="ORF">GDO54_005010</name>
</gene>
<accession>A0AAV2ZGW1</accession>
<evidence type="ECO:0000313" key="3">
    <source>
        <dbReference type="Proteomes" id="UP001181693"/>
    </source>
</evidence>
<proteinExistence type="predicted"/>
<evidence type="ECO:0000313" key="2">
    <source>
        <dbReference type="EMBL" id="DBA13990.1"/>
    </source>
</evidence>
<reference evidence="2" key="1">
    <citation type="thesis" date="2020" institute="ProQuest LLC" country="789 East Eisenhower Parkway, Ann Arbor, MI, USA">
        <title>Comparative Genomics and Chromosome Evolution.</title>
        <authorList>
            <person name="Mudd A.B."/>
        </authorList>
    </citation>
    <scope>NUCLEOTIDE SEQUENCE</scope>
    <source>
        <strain evidence="2">1538</strain>
        <tissue evidence="2">Blood</tissue>
    </source>
</reference>
<keyword evidence="1" id="KW-0812">Transmembrane</keyword>